<dbReference type="EMBL" id="VEPZ02000902">
    <property type="protein sequence ID" value="KAE8712122.1"/>
    <property type="molecule type" value="Genomic_DNA"/>
</dbReference>
<sequence>MEDKSQIKAWESSPTVQIWQELWGAHAMALTLAWCLCSSTTDSVGKRISKTTTLAVHNYSGHILGPACSTQPYKRSIGLRTLINNSEVLLVAKVENPN</sequence>
<keyword evidence="2" id="KW-1185">Reference proteome</keyword>
<evidence type="ECO:0000313" key="1">
    <source>
        <dbReference type="EMBL" id="KAE8712122.1"/>
    </source>
</evidence>
<organism evidence="1 2">
    <name type="scientific">Hibiscus syriacus</name>
    <name type="common">Rose of Sharon</name>
    <dbReference type="NCBI Taxonomy" id="106335"/>
    <lineage>
        <taxon>Eukaryota</taxon>
        <taxon>Viridiplantae</taxon>
        <taxon>Streptophyta</taxon>
        <taxon>Embryophyta</taxon>
        <taxon>Tracheophyta</taxon>
        <taxon>Spermatophyta</taxon>
        <taxon>Magnoliopsida</taxon>
        <taxon>eudicotyledons</taxon>
        <taxon>Gunneridae</taxon>
        <taxon>Pentapetalae</taxon>
        <taxon>rosids</taxon>
        <taxon>malvids</taxon>
        <taxon>Malvales</taxon>
        <taxon>Malvaceae</taxon>
        <taxon>Malvoideae</taxon>
        <taxon>Hibiscus</taxon>
    </lineage>
</organism>
<reference evidence="1" key="1">
    <citation type="submission" date="2019-09" db="EMBL/GenBank/DDBJ databases">
        <title>Draft genome information of white flower Hibiscus syriacus.</title>
        <authorList>
            <person name="Kim Y.-M."/>
        </authorList>
    </citation>
    <scope>NUCLEOTIDE SEQUENCE [LARGE SCALE GENOMIC DNA]</scope>
    <source>
        <strain evidence="1">YM2019G1</strain>
    </source>
</reference>
<dbReference type="AlphaFoldDB" id="A0A6A3BAA4"/>
<accession>A0A6A3BAA4</accession>
<evidence type="ECO:0000313" key="2">
    <source>
        <dbReference type="Proteomes" id="UP000436088"/>
    </source>
</evidence>
<proteinExistence type="predicted"/>
<dbReference type="Proteomes" id="UP000436088">
    <property type="component" value="Unassembled WGS sequence"/>
</dbReference>
<gene>
    <name evidence="1" type="ORF">F3Y22_tig00110264pilonHSYRG00368</name>
</gene>
<comment type="caution">
    <text evidence="1">The sequence shown here is derived from an EMBL/GenBank/DDBJ whole genome shotgun (WGS) entry which is preliminary data.</text>
</comment>
<name>A0A6A3BAA4_HIBSY</name>
<protein>
    <submittedName>
        <fullName evidence="1">Uncharacterized protein</fullName>
    </submittedName>
</protein>